<feature type="domain" description="Pus10-like C-terminal" evidence="5">
    <location>
        <begin position="108"/>
        <end position="203"/>
    </location>
</feature>
<dbReference type="InterPro" id="IPR020103">
    <property type="entry name" value="PsdUridine_synth_cat_dom_sf"/>
</dbReference>
<feature type="non-terminal residue" evidence="6">
    <location>
        <position position="337"/>
    </location>
</feature>
<dbReference type="InterPro" id="IPR048741">
    <property type="entry name" value="Pus10-like_C"/>
</dbReference>
<sequence length="337" mass="38304">RYNKYSRELPQTPWFVEGERKQSTSVQELLSAILNNTIKAQERKQSTSVQELLSAILNNTVKAQDLKFSSSGREDVDVRCLGVGRPFVIEFINPRHTLLTQTQVAVLESYNTAALDKLNELSEVSVEQKTPLRVLHRRPLATRTRIVHTITAVPIDLHYFKLYLTTQAGTYIKEFKHGDLGRTNPNLRQVIGVDLDIVALNVEVWKDVKYLKEGEEEKTKTYCALCLSTQGYNTAALDKLNELSEVSVEQKTPLRVLHRRPLATRTRIVHTITAVPIDLHYFKLYLTTQAGTYIKEFKHGDLGRTNPNLRQVIGVDLDIVALDVENVALDWPPKCSE</sequence>
<dbReference type="PANTHER" id="PTHR21568">
    <property type="entry name" value="TRNA PSEUDOURIDINE SYNTHASE PUS10"/>
    <property type="match status" value="1"/>
</dbReference>
<comment type="similarity">
    <text evidence="1">Belongs to the pseudouridine synthase Pus10 family.</text>
</comment>
<name>A0AAE1L0I3_PETCI</name>
<dbReference type="Pfam" id="PF21238">
    <property type="entry name" value="Pus10_C"/>
    <property type="match status" value="3"/>
</dbReference>
<dbReference type="AlphaFoldDB" id="A0AAE1L0I3"/>
<dbReference type="GO" id="GO:0003723">
    <property type="term" value="F:RNA binding"/>
    <property type="evidence" value="ECO:0007669"/>
    <property type="project" value="InterPro"/>
</dbReference>
<protein>
    <recommendedName>
        <fullName evidence="2">tRNA pseudouridine(55) synthase</fullName>
        <ecNumber evidence="2">5.4.99.25</ecNumber>
    </recommendedName>
</protein>
<dbReference type="EC" id="5.4.99.25" evidence="2"/>
<dbReference type="Proteomes" id="UP001286313">
    <property type="component" value="Unassembled WGS sequence"/>
</dbReference>
<dbReference type="GO" id="GO:0031119">
    <property type="term" value="P:tRNA pseudouridine synthesis"/>
    <property type="evidence" value="ECO:0007669"/>
    <property type="project" value="TreeGrafter"/>
</dbReference>
<evidence type="ECO:0000256" key="2">
    <source>
        <dbReference type="ARBA" id="ARBA00012787"/>
    </source>
</evidence>
<dbReference type="Gene3D" id="3.30.70.2510">
    <property type="match status" value="1"/>
</dbReference>
<keyword evidence="3" id="KW-0819">tRNA processing</keyword>
<feature type="domain" description="Pus10-like C-terminal" evidence="5">
    <location>
        <begin position="1"/>
        <end position="42"/>
    </location>
</feature>
<evidence type="ECO:0000256" key="4">
    <source>
        <dbReference type="ARBA" id="ARBA00023235"/>
    </source>
</evidence>
<reference evidence="6" key="1">
    <citation type="submission" date="2023-10" db="EMBL/GenBank/DDBJ databases">
        <title>Genome assemblies of two species of porcelain crab, Petrolisthes cinctipes and Petrolisthes manimaculis (Anomura: Porcellanidae).</title>
        <authorList>
            <person name="Angst P."/>
        </authorList>
    </citation>
    <scope>NUCLEOTIDE SEQUENCE</scope>
    <source>
        <strain evidence="6">PB745_01</strain>
        <tissue evidence="6">Gill</tissue>
    </source>
</reference>
<keyword evidence="4" id="KW-0413">Isomerase</keyword>
<evidence type="ECO:0000256" key="3">
    <source>
        <dbReference type="ARBA" id="ARBA00022694"/>
    </source>
</evidence>
<evidence type="ECO:0000256" key="1">
    <source>
        <dbReference type="ARBA" id="ARBA00009652"/>
    </source>
</evidence>
<dbReference type="FunFam" id="3.30.70.3190:FF:000001">
    <property type="entry name" value="tRNA pseudouridine synthase Pus10"/>
    <property type="match status" value="2"/>
</dbReference>
<accession>A0AAE1L0I3</accession>
<keyword evidence="7" id="KW-1185">Reference proteome</keyword>
<dbReference type="SUPFAM" id="SSF55120">
    <property type="entry name" value="Pseudouridine synthase"/>
    <property type="match status" value="2"/>
</dbReference>
<evidence type="ECO:0000259" key="5">
    <source>
        <dbReference type="Pfam" id="PF21238"/>
    </source>
</evidence>
<evidence type="ECO:0000313" key="6">
    <source>
        <dbReference type="EMBL" id="KAK3890557.1"/>
    </source>
</evidence>
<organism evidence="6 7">
    <name type="scientific">Petrolisthes cinctipes</name>
    <name type="common">Flat porcelain crab</name>
    <dbReference type="NCBI Taxonomy" id="88211"/>
    <lineage>
        <taxon>Eukaryota</taxon>
        <taxon>Metazoa</taxon>
        <taxon>Ecdysozoa</taxon>
        <taxon>Arthropoda</taxon>
        <taxon>Crustacea</taxon>
        <taxon>Multicrustacea</taxon>
        <taxon>Malacostraca</taxon>
        <taxon>Eumalacostraca</taxon>
        <taxon>Eucarida</taxon>
        <taxon>Decapoda</taxon>
        <taxon>Pleocyemata</taxon>
        <taxon>Anomura</taxon>
        <taxon>Galatheoidea</taxon>
        <taxon>Porcellanidae</taxon>
        <taxon>Petrolisthes</taxon>
    </lineage>
</organism>
<dbReference type="Gene3D" id="3.30.70.3190">
    <property type="match status" value="2"/>
</dbReference>
<dbReference type="EMBL" id="JAWQEG010000411">
    <property type="protein sequence ID" value="KAK3890557.1"/>
    <property type="molecule type" value="Genomic_DNA"/>
</dbReference>
<gene>
    <name evidence="6" type="ORF">Pcinc_005531</name>
</gene>
<dbReference type="GO" id="GO:0160148">
    <property type="term" value="F:tRNA pseudouridine(55) synthase activity"/>
    <property type="evidence" value="ECO:0007669"/>
    <property type="project" value="UniProtKB-EC"/>
</dbReference>
<dbReference type="InterPro" id="IPR039894">
    <property type="entry name" value="Pus10-like"/>
</dbReference>
<evidence type="ECO:0000313" key="7">
    <source>
        <dbReference type="Proteomes" id="UP001286313"/>
    </source>
</evidence>
<dbReference type="PANTHER" id="PTHR21568:SF0">
    <property type="entry name" value="TRNA PSEUDOURIDINE SYNTHASE PUS10"/>
    <property type="match status" value="1"/>
</dbReference>
<comment type="caution">
    <text evidence="6">The sequence shown here is derived from an EMBL/GenBank/DDBJ whole genome shotgun (WGS) entry which is preliminary data.</text>
</comment>
<proteinExistence type="inferred from homology"/>
<feature type="domain" description="Pus10-like C-terminal" evidence="5">
    <location>
        <begin position="206"/>
        <end position="327"/>
    </location>
</feature>